<reference evidence="3" key="1">
    <citation type="submission" date="2015-01" db="EMBL/GenBank/DDBJ databases">
        <title>Transcriptome Assembly of Fopius arisanus.</title>
        <authorList>
            <person name="Geib S."/>
        </authorList>
    </citation>
    <scope>NUCLEOTIDE SEQUENCE</scope>
</reference>
<gene>
    <name evidence="3" type="primary">TRF_2</name>
    <name evidence="5" type="synonym">LOC105263945</name>
    <name evidence="3" type="ORF">g.66572</name>
</gene>
<evidence type="ECO:0000256" key="1">
    <source>
        <dbReference type="SAM" id="SignalP"/>
    </source>
</evidence>
<evidence type="ECO:0000259" key="2">
    <source>
        <dbReference type="PROSITE" id="PS51408"/>
    </source>
</evidence>
<dbReference type="PRINTS" id="PR00422">
    <property type="entry name" value="TRANSFERRIN"/>
</dbReference>
<dbReference type="KEGG" id="fas:105263945"/>
<dbReference type="PROSITE" id="PS51408">
    <property type="entry name" value="TRANSFERRIN_LIKE_4"/>
    <property type="match status" value="2"/>
</dbReference>
<dbReference type="Proteomes" id="UP000694866">
    <property type="component" value="Unplaced"/>
</dbReference>
<accession>A0A0C9R5K1</accession>
<sequence>MFLLFSTSHLYLFIWVTFALAITQSSGRLRLCVVRSVHTGKIIMRNCQHVENDAIDCVIVSDRLQCLRIVSNGRADFAVLEPEDLFAGMTYEEAPVLVTHELRLFPTEASNYEMIVLVNNKIRSFSDLHDKRFCHPGYDATDSDWTPIFADYFQSQIIPKRCETRSTLLENRFAALSDWFQAGCFPGEWAFSSEKDVDRRLKSKYFNLCAVCNNGACHLNDKYRGRAGALMCLTEDAGDVAWVRLDDAKEHFKVSSSEYRILCPDGVARPLNSFKWTCTWISRPWPVVVARREIAERVARVVDGLQNANASWQTLLLQLLEGYKATPIRLDTLKTPEDFLHEFSGLSSAYAGSECHPSRTIRWCLSSYLEHNKCQWLKRAALSYGMEPEIQCLQLSGRDDALQGVASGFCHFFVAQPEELMTAGEKNLTAVLELIPAYHKQQNNIVILVMMESKHQRVEDLRGATACFTKYRSVAWNAFVALMGNRSGDSDWHCNGDRTLSNFFKNIVLPDHDVEDEEIVDATFQCLTSGRGDVAFLTLEDHFRVHPGVRRICVEDVSDPECILTWSTLGSVMISESLPHVRRREIVSLLEEMNTWFGVHYSSPTPAMTLYSPFDGHENIIFPRLTVSLVQNVSYLQLPRPYTEILQQLRATNHSTCGSSKSYDSIFIPVIAFPLINAMITY</sequence>
<dbReference type="CDD" id="cd13529">
    <property type="entry name" value="PBP2_transferrin"/>
    <property type="match status" value="2"/>
</dbReference>
<dbReference type="PANTHER" id="PTHR11485:SF54">
    <property type="entry name" value="TRANSFERRIN"/>
    <property type="match status" value="1"/>
</dbReference>
<organism evidence="3">
    <name type="scientific">Fopius arisanus</name>
    <dbReference type="NCBI Taxonomy" id="64838"/>
    <lineage>
        <taxon>Eukaryota</taxon>
        <taxon>Metazoa</taxon>
        <taxon>Ecdysozoa</taxon>
        <taxon>Arthropoda</taxon>
        <taxon>Hexapoda</taxon>
        <taxon>Insecta</taxon>
        <taxon>Pterygota</taxon>
        <taxon>Neoptera</taxon>
        <taxon>Endopterygota</taxon>
        <taxon>Hymenoptera</taxon>
        <taxon>Apocrita</taxon>
        <taxon>Ichneumonoidea</taxon>
        <taxon>Braconidae</taxon>
        <taxon>Opiinae</taxon>
        <taxon>Fopius</taxon>
    </lineage>
</organism>
<dbReference type="EMBL" id="GBYB01002101">
    <property type="protein sequence ID" value="JAG71868.1"/>
    <property type="molecule type" value="Transcribed_RNA"/>
</dbReference>
<evidence type="ECO:0000313" key="3">
    <source>
        <dbReference type="EMBL" id="JAG71868.1"/>
    </source>
</evidence>
<name>A0A0C9R5K1_9HYME</name>
<dbReference type="PANTHER" id="PTHR11485">
    <property type="entry name" value="TRANSFERRIN"/>
    <property type="match status" value="1"/>
</dbReference>
<feature type="signal peptide" evidence="1">
    <location>
        <begin position="1"/>
        <end position="21"/>
    </location>
</feature>
<protein>
    <submittedName>
        <fullName evidence="3">TRF_2 protein</fullName>
    </submittedName>
    <submittedName>
        <fullName evidence="5">Transferrin</fullName>
    </submittedName>
</protein>
<dbReference type="OrthoDB" id="8170333at2759"/>
<feature type="domain" description="Transferrin-like" evidence="2">
    <location>
        <begin position="361"/>
        <end position="651"/>
    </location>
</feature>
<proteinExistence type="predicted"/>
<dbReference type="Pfam" id="PF00405">
    <property type="entry name" value="Transferrin"/>
    <property type="match status" value="2"/>
</dbReference>
<dbReference type="CTD" id="36800"/>
<reference evidence="5" key="2">
    <citation type="submission" date="2025-04" db="UniProtKB">
        <authorList>
            <consortium name="RefSeq"/>
        </authorList>
    </citation>
    <scope>IDENTIFICATION</scope>
    <source>
        <strain evidence="5">USDA-PBARC FA_bdor</strain>
        <tissue evidence="5">Whole organism</tissue>
    </source>
</reference>
<keyword evidence="1" id="KW-0732">Signal</keyword>
<dbReference type="SUPFAM" id="SSF53850">
    <property type="entry name" value="Periplasmic binding protein-like II"/>
    <property type="match status" value="2"/>
</dbReference>
<dbReference type="InterPro" id="IPR001156">
    <property type="entry name" value="Transferrin-like_dom"/>
</dbReference>
<keyword evidence="4" id="KW-1185">Reference proteome</keyword>
<dbReference type="GO" id="GO:0006826">
    <property type="term" value="P:iron ion transport"/>
    <property type="evidence" value="ECO:0007669"/>
    <property type="project" value="TreeGrafter"/>
</dbReference>
<dbReference type="GO" id="GO:0055037">
    <property type="term" value="C:recycling endosome"/>
    <property type="evidence" value="ECO:0007669"/>
    <property type="project" value="TreeGrafter"/>
</dbReference>
<evidence type="ECO:0000313" key="5">
    <source>
        <dbReference type="RefSeq" id="XP_011298780.1"/>
    </source>
</evidence>
<dbReference type="AlphaFoldDB" id="A0A0C9R5K1"/>
<dbReference type="Gene3D" id="3.40.190.10">
    <property type="entry name" value="Periplasmic binding protein-like II"/>
    <property type="match status" value="4"/>
</dbReference>
<dbReference type="RefSeq" id="XP_011298780.1">
    <property type="nucleotide sequence ID" value="XM_011300478.1"/>
</dbReference>
<dbReference type="SMART" id="SM00094">
    <property type="entry name" value="TR_FER"/>
    <property type="match status" value="1"/>
</dbReference>
<feature type="chain" id="PRO_5044541623" evidence="1">
    <location>
        <begin position="22"/>
        <end position="682"/>
    </location>
</feature>
<dbReference type="GO" id="GO:0005886">
    <property type="term" value="C:plasma membrane"/>
    <property type="evidence" value="ECO:0007669"/>
    <property type="project" value="TreeGrafter"/>
</dbReference>
<dbReference type="GeneID" id="105263945"/>
<dbReference type="GO" id="GO:0005615">
    <property type="term" value="C:extracellular space"/>
    <property type="evidence" value="ECO:0007669"/>
    <property type="project" value="TreeGrafter"/>
</dbReference>
<evidence type="ECO:0000313" key="4">
    <source>
        <dbReference type="Proteomes" id="UP000694866"/>
    </source>
</evidence>
<feature type="domain" description="Transferrin-like" evidence="2">
    <location>
        <begin position="29"/>
        <end position="348"/>
    </location>
</feature>
<dbReference type="GO" id="GO:0005769">
    <property type="term" value="C:early endosome"/>
    <property type="evidence" value="ECO:0007669"/>
    <property type="project" value="TreeGrafter"/>
</dbReference>
<accession>A0A9R1SX51</accession>